<dbReference type="SUPFAM" id="SSF53335">
    <property type="entry name" value="S-adenosyl-L-methionine-dependent methyltransferases"/>
    <property type="match status" value="1"/>
</dbReference>
<keyword evidence="3" id="KW-0489">Methyltransferase</keyword>
<dbReference type="PANTHER" id="PTHR43648:SF1">
    <property type="entry name" value="ELECTRON TRANSFER FLAVOPROTEIN BETA SUBUNIT LYSINE METHYLTRANSFERASE"/>
    <property type="match status" value="1"/>
</dbReference>
<dbReference type="HAMAP" id="MF_00735">
    <property type="entry name" value="Methyltr_PrmA"/>
    <property type="match status" value="1"/>
</dbReference>
<keyword evidence="5" id="KW-0949">S-adenosyl-L-methionine</keyword>
<dbReference type="InterPro" id="IPR050078">
    <property type="entry name" value="Ribosomal_L11_MeTrfase_PrmA"/>
</dbReference>
<comment type="similarity">
    <text evidence="6">Belongs to the methyltransferase superfamily. ETFBKMT family.</text>
</comment>
<comment type="similarity">
    <text evidence="1">Belongs to the methyltransferase superfamily. PrmA family.</text>
</comment>
<dbReference type="Pfam" id="PF06325">
    <property type="entry name" value="PrmA"/>
    <property type="match status" value="1"/>
</dbReference>
<dbReference type="PANTHER" id="PTHR43648">
    <property type="entry name" value="ELECTRON TRANSFER FLAVOPROTEIN BETA SUBUNIT LYSINE METHYLTRANSFERASE"/>
    <property type="match status" value="1"/>
</dbReference>
<dbReference type="CDD" id="cd02440">
    <property type="entry name" value="AdoMet_MTases"/>
    <property type="match status" value="1"/>
</dbReference>
<evidence type="ECO:0000313" key="9">
    <source>
        <dbReference type="EMBL" id="ABR17538.1"/>
    </source>
</evidence>
<keyword evidence="2" id="KW-0963">Cytoplasm</keyword>
<accession>B8LPF8</accession>
<reference evidence="9" key="1">
    <citation type="submission" date="2007-06" db="EMBL/GenBank/DDBJ databases">
        <title>Full length cDNA sequences from Sitka Spruce (Picea sitchensis).</title>
        <authorList>
            <person name="Ralph S.G."/>
            <person name="Chun H.E."/>
            <person name="Liao N."/>
            <person name="Ali J."/>
            <person name="Reid K."/>
            <person name="Kolosova N."/>
            <person name="Cooper N."/>
            <person name="Cullis C."/>
            <person name="Jancsik S."/>
            <person name="Moore R."/>
            <person name="Mayo M."/>
            <person name="Wagner S."/>
            <person name="Holt R.A."/>
            <person name="Jones S.J.M."/>
            <person name="Marra M.A."/>
            <person name="Ritland C.E."/>
            <person name="Ritland K."/>
            <person name="Bohlmann J."/>
        </authorList>
    </citation>
    <scope>NUCLEOTIDE SEQUENCE</scope>
    <source>
        <tissue evidence="9">Green portion of the leader tissue</tissue>
    </source>
</reference>
<dbReference type="NCBIfam" id="TIGR00406">
    <property type="entry name" value="prmA"/>
    <property type="match status" value="1"/>
</dbReference>
<organism evidence="9">
    <name type="scientific">Picea sitchensis</name>
    <name type="common">Sitka spruce</name>
    <name type="synonym">Pinus sitchensis</name>
    <dbReference type="NCBI Taxonomy" id="3332"/>
    <lineage>
        <taxon>Eukaryota</taxon>
        <taxon>Viridiplantae</taxon>
        <taxon>Streptophyta</taxon>
        <taxon>Embryophyta</taxon>
        <taxon>Tracheophyta</taxon>
        <taxon>Spermatophyta</taxon>
        <taxon>Pinopsida</taxon>
        <taxon>Pinidae</taxon>
        <taxon>Conifers I</taxon>
        <taxon>Pinales</taxon>
        <taxon>Pinaceae</taxon>
        <taxon>Picea</taxon>
    </lineage>
</organism>
<keyword evidence="4" id="KW-0808">Transferase</keyword>
<name>B8LPF8_PICSI</name>
<evidence type="ECO:0000256" key="7">
    <source>
        <dbReference type="ARBA" id="ARBA00041867"/>
    </source>
</evidence>
<proteinExistence type="evidence at transcript level"/>
<evidence type="ECO:0000256" key="5">
    <source>
        <dbReference type="ARBA" id="ARBA00022691"/>
    </source>
</evidence>
<dbReference type="InterPro" id="IPR029063">
    <property type="entry name" value="SAM-dependent_MTases_sf"/>
</dbReference>
<dbReference type="GO" id="GO:0016279">
    <property type="term" value="F:protein-lysine N-methyltransferase activity"/>
    <property type="evidence" value="ECO:0007669"/>
    <property type="project" value="TreeGrafter"/>
</dbReference>
<evidence type="ECO:0000256" key="1">
    <source>
        <dbReference type="ARBA" id="ARBA00009741"/>
    </source>
</evidence>
<dbReference type="Gene3D" id="3.40.50.150">
    <property type="entry name" value="Vaccinia Virus protein VP39"/>
    <property type="match status" value="1"/>
</dbReference>
<evidence type="ECO:0000256" key="3">
    <source>
        <dbReference type="ARBA" id="ARBA00022603"/>
    </source>
</evidence>
<dbReference type="GO" id="GO:0005739">
    <property type="term" value="C:mitochondrion"/>
    <property type="evidence" value="ECO:0007669"/>
    <property type="project" value="TreeGrafter"/>
</dbReference>
<evidence type="ECO:0000256" key="4">
    <source>
        <dbReference type="ARBA" id="ARBA00022679"/>
    </source>
</evidence>
<dbReference type="AlphaFoldDB" id="B8LPF8"/>
<evidence type="ECO:0000256" key="2">
    <source>
        <dbReference type="ARBA" id="ARBA00022490"/>
    </source>
</evidence>
<sequence length="414" mass="44775">MRATPRVICNSSIPIPMSIMYRLPSTRSLLKSLIPLGHFPLPPAATCFTSQKTSLHRHAGGFHFNSVTIRNKIRQSIAGRNLSWQHCMQSMAGREEMISVANEGSKAQLLEARIECSGVIVDQFSEELMCFGASSVSIEDASFGEPHEQNYITALFTAEKDVGECLALAADSIGLKEIPKYEVTKRECHDWVQQVQEIFQPTQVTDGLWVIPKWRSPPDPIAINIILDPGLAFGTGEHPTTRLCLLFLQEFVKGGEHVLDYGTGSGILGIAALKMGAARAVAVDSDPMAVSSAIHNASLNSFGPDKIQVHLVPNDGSNAEASEGTMKGHLATTTSDTGPVQYDVIVANILLNPLLYLASHITGYIKPGGHVGLSGIILDQVPRVQDCYSKFLDNISVSKADGWACIKGTKKLIS</sequence>
<dbReference type="GO" id="GO:0032259">
    <property type="term" value="P:methylation"/>
    <property type="evidence" value="ECO:0007669"/>
    <property type="project" value="UniProtKB-KW"/>
</dbReference>
<evidence type="ECO:0000256" key="8">
    <source>
        <dbReference type="ARBA" id="ARBA00042266"/>
    </source>
</evidence>
<dbReference type="InterPro" id="IPR004498">
    <property type="entry name" value="Ribosomal_PrmA_MeTrfase"/>
</dbReference>
<evidence type="ECO:0000256" key="6">
    <source>
        <dbReference type="ARBA" id="ARBA00037932"/>
    </source>
</evidence>
<protein>
    <recommendedName>
        <fullName evidence="8">ETFB lysine methyltransferase</fullName>
    </recommendedName>
    <alternativeName>
        <fullName evidence="7">Protein N-lysine methyltransferase METTL20</fullName>
    </alternativeName>
</protein>
<dbReference type="EMBL" id="EF677734">
    <property type="protein sequence ID" value="ABR17538.1"/>
    <property type="molecule type" value="mRNA"/>
</dbReference>